<keyword evidence="3 6" id="KW-1133">Transmembrane helix</keyword>
<feature type="compositionally biased region" description="Basic and acidic residues" evidence="5">
    <location>
        <begin position="343"/>
        <end position="355"/>
    </location>
</feature>
<keyword evidence="4 6" id="KW-0472">Membrane</keyword>
<proteinExistence type="predicted"/>
<dbReference type="EMBL" id="ML996093">
    <property type="protein sequence ID" value="KAF2148449.1"/>
    <property type="molecule type" value="Genomic_DNA"/>
</dbReference>
<keyword evidence="7" id="KW-0732">Signal</keyword>
<reference evidence="8" key="1">
    <citation type="journal article" date="2020" name="Stud. Mycol.">
        <title>101 Dothideomycetes genomes: a test case for predicting lifestyles and emergence of pathogens.</title>
        <authorList>
            <person name="Haridas S."/>
            <person name="Albert R."/>
            <person name="Binder M."/>
            <person name="Bloem J."/>
            <person name="Labutti K."/>
            <person name="Salamov A."/>
            <person name="Andreopoulos B."/>
            <person name="Baker S."/>
            <person name="Barry K."/>
            <person name="Bills G."/>
            <person name="Bluhm B."/>
            <person name="Cannon C."/>
            <person name="Castanera R."/>
            <person name="Culley D."/>
            <person name="Daum C."/>
            <person name="Ezra D."/>
            <person name="Gonzalez J."/>
            <person name="Henrissat B."/>
            <person name="Kuo A."/>
            <person name="Liang C."/>
            <person name="Lipzen A."/>
            <person name="Lutzoni F."/>
            <person name="Magnuson J."/>
            <person name="Mondo S."/>
            <person name="Nolan M."/>
            <person name="Ohm R."/>
            <person name="Pangilinan J."/>
            <person name="Park H.-J."/>
            <person name="Ramirez L."/>
            <person name="Alfaro M."/>
            <person name="Sun H."/>
            <person name="Tritt A."/>
            <person name="Yoshinaga Y."/>
            <person name="Zwiers L.-H."/>
            <person name="Turgeon B."/>
            <person name="Goodwin S."/>
            <person name="Spatafora J."/>
            <person name="Crous P."/>
            <person name="Grigoriev I."/>
        </authorList>
    </citation>
    <scope>NUCLEOTIDE SEQUENCE</scope>
    <source>
        <strain evidence="8">CBS 260.36</strain>
    </source>
</reference>
<dbReference type="InterPro" id="IPR051694">
    <property type="entry name" value="Immunoregulatory_rcpt-like"/>
</dbReference>
<evidence type="ECO:0000256" key="3">
    <source>
        <dbReference type="ARBA" id="ARBA00022989"/>
    </source>
</evidence>
<evidence type="ECO:0000256" key="1">
    <source>
        <dbReference type="ARBA" id="ARBA00004167"/>
    </source>
</evidence>
<gene>
    <name evidence="8" type="ORF">K461DRAFT_297863</name>
</gene>
<feature type="transmembrane region" description="Helical" evidence="6">
    <location>
        <begin position="228"/>
        <end position="252"/>
    </location>
</feature>
<evidence type="ECO:0000256" key="5">
    <source>
        <dbReference type="SAM" id="MobiDB-lite"/>
    </source>
</evidence>
<comment type="subcellular location">
    <subcellularLocation>
        <location evidence="1">Membrane</location>
        <topology evidence="1">Single-pass membrane protein</topology>
    </subcellularLocation>
</comment>
<protein>
    <recommendedName>
        <fullName evidence="10">Mid2 domain-containing protein</fullName>
    </recommendedName>
</protein>
<name>A0A9P4ITK4_9PEZI</name>
<keyword evidence="9" id="KW-1185">Reference proteome</keyword>
<feature type="chain" id="PRO_5040467025" description="Mid2 domain-containing protein" evidence="7">
    <location>
        <begin position="22"/>
        <end position="355"/>
    </location>
</feature>
<evidence type="ECO:0000256" key="6">
    <source>
        <dbReference type="SAM" id="Phobius"/>
    </source>
</evidence>
<sequence>MAWLTARFAACLVLLLPSAVAICYNPQGEKMLTDYNPCYAASKISYCCATTKAIIDHNATHHDNCLPNGLCQSVEADGSWGYWREGCSDTSWPSAYCLNILTDPNDEDGNGVARLTPCEDSSASKTWCLGQNNTSCCGKGGSDEITIAATLAGFATATSSSSSSSSTTSSTSTTTTSSSSSTSTSASSSGSTSTTPTGTASTTIPGSASSTSSSTPTPTPSLSSGAKLGIGVGVGLGVLALLISLITLVLVIRKKRARSTPLMHQAGYEQGYGYNDAKYELPQEHQRHGAGVVEGLYGAGQAGYERTGGGGYERRGEMQGDWRPAEMDAGRAPAELEGVGSARDGRGEKSGHGRI</sequence>
<evidence type="ECO:0000256" key="7">
    <source>
        <dbReference type="SAM" id="SignalP"/>
    </source>
</evidence>
<dbReference type="OrthoDB" id="5215637at2759"/>
<evidence type="ECO:0000256" key="2">
    <source>
        <dbReference type="ARBA" id="ARBA00022692"/>
    </source>
</evidence>
<dbReference type="PANTHER" id="PTHR15549">
    <property type="entry name" value="PAIRED IMMUNOGLOBULIN-LIKE TYPE 2 RECEPTOR"/>
    <property type="match status" value="1"/>
</dbReference>
<evidence type="ECO:0000256" key="4">
    <source>
        <dbReference type="ARBA" id="ARBA00023136"/>
    </source>
</evidence>
<accession>A0A9P4ITK4</accession>
<dbReference type="GO" id="GO:0016020">
    <property type="term" value="C:membrane"/>
    <property type="evidence" value="ECO:0007669"/>
    <property type="project" value="UniProtKB-SubCell"/>
</dbReference>
<dbReference type="Proteomes" id="UP000799439">
    <property type="component" value="Unassembled WGS sequence"/>
</dbReference>
<evidence type="ECO:0000313" key="8">
    <source>
        <dbReference type="EMBL" id="KAF2148449.1"/>
    </source>
</evidence>
<organism evidence="8 9">
    <name type="scientific">Myriangium duriaei CBS 260.36</name>
    <dbReference type="NCBI Taxonomy" id="1168546"/>
    <lineage>
        <taxon>Eukaryota</taxon>
        <taxon>Fungi</taxon>
        <taxon>Dikarya</taxon>
        <taxon>Ascomycota</taxon>
        <taxon>Pezizomycotina</taxon>
        <taxon>Dothideomycetes</taxon>
        <taxon>Dothideomycetidae</taxon>
        <taxon>Myriangiales</taxon>
        <taxon>Myriangiaceae</taxon>
        <taxon>Myriangium</taxon>
    </lineage>
</organism>
<dbReference type="AlphaFoldDB" id="A0A9P4ITK4"/>
<evidence type="ECO:0008006" key="10">
    <source>
        <dbReference type="Google" id="ProtNLM"/>
    </source>
</evidence>
<dbReference type="GO" id="GO:0071944">
    <property type="term" value="C:cell periphery"/>
    <property type="evidence" value="ECO:0007669"/>
    <property type="project" value="UniProtKB-ARBA"/>
</dbReference>
<feature type="signal peptide" evidence="7">
    <location>
        <begin position="1"/>
        <end position="21"/>
    </location>
</feature>
<keyword evidence="2 6" id="KW-0812">Transmembrane</keyword>
<feature type="region of interest" description="Disordered" evidence="5">
    <location>
        <begin position="158"/>
        <end position="222"/>
    </location>
</feature>
<feature type="region of interest" description="Disordered" evidence="5">
    <location>
        <begin position="328"/>
        <end position="355"/>
    </location>
</feature>
<evidence type="ECO:0000313" key="9">
    <source>
        <dbReference type="Proteomes" id="UP000799439"/>
    </source>
</evidence>
<comment type="caution">
    <text evidence="8">The sequence shown here is derived from an EMBL/GenBank/DDBJ whole genome shotgun (WGS) entry which is preliminary data.</text>
</comment>